<reference evidence="3" key="2">
    <citation type="submission" date="2023-02" db="EMBL/GenBank/DDBJ databases">
        <authorList>
            <person name="Swenson N.G."/>
            <person name="Wegrzyn J.L."/>
            <person name="Mcevoy S.L."/>
        </authorList>
    </citation>
    <scope>NUCLEOTIDE SEQUENCE</scope>
    <source>
        <strain evidence="3">91603</strain>
        <tissue evidence="3">Leaf</tissue>
    </source>
</reference>
<evidence type="ECO:0008006" key="5">
    <source>
        <dbReference type="Google" id="ProtNLM"/>
    </source>
</evidence>
<dbReference type="InterPro" id="IPR051701">
    <property type="entry name" value="Mito_OM_Translocase_MSP1"/>
</dbReference>
<dbReference type="InterPro" id="IPR003960">
    <property type="entry name" value="ATPase_AAA_CS"/>
</dbReference>
<evidence type="ECO:0000256" key="1">
    <source>
        <dbReference type="ARBA" id="ARBA00022741"/>
    </source>
</evidence>
<dbReference type="Proteomes" id="UP001064489">
    <property type="component" value="Chromosome 7"/>
</dbReference>
<dbReference type="InterPro" id="IPR027417">
    <property type="entry name" value="P-loop_NTPase"/>
</dbReference>
<evidence type="ECO:0000313" key="4">
    <source>
        <dbReference type="Proteomes" id="UP001064489"/>
    </source>
</evidence>
<dbReference type="GO" id="GO:0005741">
    <property type="term" value="C:mitochondrial outer membrane"/>
    <property type="evidence" value="ECO:0007669"/>
    <property type="project" value="TreeGrafter"/>
</dbReference>
<accession>A0AAD5IM49</accession>
<organism evidence="3 4">
    <name type="scientific">Acer negundo</name>
    <name type="common">Box elder</name>
    <dbReference type="NCBI Taxonomy" id="4023"/>
    <lineage>
        <taxon>Eukaryota</taxon>
        <taxon>Viridiplantae</taxon>
        <taxon>Streptophyta</taxon>
        <taxon>Embryophyta</taxon>
        <taxon>Tracheophyta</taxon>
        <taxon>Spermatophyta</taxon>
        <taxon>Magnoliopsida</taxon>
        <taxon>eudicotyledons</taxon>
        <taxon>Gunneridae</taxon>
        <taxon>Pentapetalae</taxon>
        <taxon>rosids</taxon>
        <taxon>malvids</taxon>
        <taxon>Sapindales</taxon>
        <taxon>Sapindaceae</taxon>
        <taxon>Hippocastanoideae</taxon>
        <taxon>Acereae</taxon>
        <taxon>Acer</taxon>
    </lineage>
</organism>
<comment type="caution">
    <text evidence="3">The sequence shown here is derived from an EMBL/GenBank/DDBJ whole genome shotgun (WGS) entry which is preliminary data.</text>
</comment>
<reference evidence="3" key="1">
    <citation type="journal article" date="2022" name="Plant J.">
        <title>Strategies of tolerance reflected in two North American maple genomes.</title>
        <authorList>
            <person name="McEvoy S.L."/>
            <person name="Sezen U.U."/>
            <person name="Trouern-Trend A."/>
            <person name="McMahon S.M."/>
            <person name="Schaberg P.G."/>
            <person name="Yang J."/>
            <person name="Wegrzyn J.L."/>
            <person name="Swenson N.G."/>
        </authorList>
    </citation>
    <scope>NUCLEOTIDE SEQUENCE</scope>
    <source>
        <strain evidence="3">91603</strain>
    </source>
</reference>
<dbReference type="EMBL" id="JAJSOW010000104">
    <property type="protein sequence ID" value="KAI9169745.1"/>
    <property type="molecule type" value="Genomic_DNA"/>
</dbReference>
<evidence type="ECO:0000313" key="3">
    <source>
        <dbReference type="EMBL" id="KAI9169745.1"/>
    </source>
</evidence>
<evidence type="ECO:0000256" key="2">
    <source>
        <dbReference type="ARBA" id="ARBA00022840"/>
    </source>
</evidence>
<gene>
    <name evidence="3" type="ORF">LWI28_017119</name>
</gene>
<dbReference type="PANTHER" id="PTHR45644">
    <property type="entry name" value="AAA ATPASE, PUTATIVE (AFU_ORTHOLOGUE AFUA_2G12920)-RELATED-RELATED"/>
    <property type="match status" value="1"/>
</dbReference>
<dbReference type="Gene3D" id="3.40.50.300">
    <property type="entry name" value="P-loop containing nucleotide triphosphate hydrolases"/>
    <property type="match status" value="1"/>
</dbReference>
<keyword evidence="2" id="KW-0067">ATP-binding</keyword>
<keyword evidence="4" id="KW-1185">Reference proteome</keyword>
<keyword evidence="1" id="KW-0547">Nucleotide-binding</keyword>
<dbReference type="PROSITE" id="PS00674">
    <property type="entry name" value="AAA"/>
    <property type="match status" value="1"/>
</dbReference>
<name>A0AAD5IM49_ACENE</name>
<dbReference type="GO" id="GO:0016887">
    <property type="term" value="F:ATP hydrolysis activity"/>
    <property type="evidence" value="ECO:0007669"/>
    <property type="project" value="InterPro"/>
</dbReference>
<proteinExistence type="predicted"/>
<protein>
    <recommendedName>
        <fullName evidence="5">ATPase AAA-type core domain-containing protein</fullName>
    </recommendedName>
</protein>
<dbReference type="PANTHER" id="PTHR45644:SF73">
    <property type="entry name" value="AAA-TYPE ATPASE FAMILY PROTEIN"/>
    <property type="match status" value="1"/>
</dbReference>
<sequence length="167" mass="18196">MKNEFMVNWDGLHTKDREGVLVLAATNRPFDLDEAVVRSLPRRPPSSLSVDLPLNCRLGLTDCSVLIGRCFDAPIGSHQTLDCFGCSNIADFLLGTAVGCNYHPTDYSVGGFGCIGRMLTLPPLEVPSFDQDTCPSHGHFAHMLGKLSLVLVFIVSLNYLQTLSSLL</sequence>
<dbReference type="AlphaFoldDB" id="A0AAD5IM49"/>
<dbReference type="GO" id="GO:0005524">
    <property type="term" value="F:ATP binding"/>
    <property type="evidence" value="ECO:0007669"/>
    <property type="project" value="UniProtKB-KW"/>
</dbReference>